<accession>A0A6J4NRG2</accession>
<feature type="region of interest" description="Disordered" evidence="1">
    <location>
        <begin position="1"/>
        <end position="28"/>
    </location>
</feature>
<feature type="non-terminal residue" evidence="2">
    <location>
        <position position="62"/>
    </location>
</feature>
<reference evidence="2" key="1">
    <citation type="submission" date="2020-02" db="EMBL/GenBank/DDBJ databases">
        <authorList>
            <person name="Meier V. D."/>
        </authorList>
    </citation>
    <scope>NUCLEOTIDE SEQUENCE</scope>
    <source>
        <strain evidence="2">AVDCRST_MAG22</strain>
    </source>
</reference>
<protein>
    <submittedName>
        <fullName evidence="2">GENE II AND X PROTEINS</fullName>
    </submittedName>
</protein>
<name>A0A6J4NRG2_9ACTN</name>
<dbReference type="AlphaFoldDB" id="A0A6J4NRG2"/>
<evidence type="ECO:0000256" key="1">
    <source>
        <dbReference type="SAM" id="MobiDB-lite"/>
    </source>
</evidence>
<gene>
    <name evidence="2" type="ORF">AVDCRST_MAG22-671</name>
</gene>
<proteinExistence type="predicted"/>
<feature type="non-terminal residue" evidence="2">
    <location>
        <position position="1"/>
    </location>
</feature>
<sequence>DEPGQGHRLPRCRGGLGPDARLRHGRRAAGRCPRLPLYPEARAARAGRRVLPAKKKAVDAPL</sequence>
<dbReference type="EMBL" id="CADCUV010000031">
    <property type="protein sequence ID" value="CAA9391663.1"/>
    <property type="molecule type" value="Genomic_DNA"/>
</dbReference>
<evidence type="ECO:0000313" key="2">
    <source>
        <dbReference type="EMBL" id="CAA9391663.1"/>
    </source>
</evidence>
<organism evidence="2">
    <name type="scientific">uncultured Rubrobacteraceae bacterium</name>
    <dbReference type="NCBI Taxonomy" id="349277"/>
    <lineage>
        <taxon>Bacteria</taxon>
        <taxon>Bacillati</taxon>
        <taxon>Actinomycetota</taxon>
        <taxon>Rubrobacteria</taxon>
        <taxon>Rubrobacterales</taxon>
        <taxon>Rubrobacteraceae</taxon>
        <taxon>environmental samples</taxon>
    </lineage>
</organism>